<protein>
    <recommendedName>
        <fullName evidence="2">PDZ domain-containing protein</fullName>
    </recommendedName>
</protein>
<dbReference type="CDD" id="cd06782">
    <property type="entry name" value="cpPDZ_CPP-like"/>
    <property type="match status" value="1"/>
</dbReference>
<dbReference type="Proteomes" id="UP000011087">
    <property type="component" value="Unassembled WGS sequence"/>
</dbReference>
<accession>L1JKN4</accession>
<evidence type="ECO:0000256" key="1">
    <source>
        <dbReference type="SAM" id="Coils"/>
    </source>
</evidence>
<keyword evidence="1" id="KW-0175">Coiled coil</keyword>
<gene>
    <name evidence="3" type="ORF">GUITHDRAFT_136389</name>
</gene>
<dbReference type="SUPFAM" id="SSF50156">
    <property type="entry name" value="PDZ domain-like"/>
    <property type="match status" value="1"/>
</dbReference>
<dbReference type="Pfam" id="PF17820">
    <property type="entry name" value="PDZ_6"/>
    <property type="match status" value="1"/>
</dbReference>
<dbReference type="KEGG" id="gtt:GUITHDRAFT_136389"/>
<dbReference type="EnsemblProtists" id="EKX48694">
    <property type="protein sequence ID" value="EKX48694"/>
    <property type="gene ID" value="GUITHDRAFT_136389"/>
</dbReference>
<dbReference type="HOGENOM" id="CLU_1339719_0_0_1"/>
<dbReference type="CDD" id="cd14686">
    <property type="entry name" value="bZIP"/>
    <property type="match status" value="1"/>
</dbReference>
<dbReference type="PANTHER" id="PTHR32060">
    <property type="entry name" value="TAIL-SPECIFIC PROTEASE"/>
    <property type="match status" value="1"/>
</dbReference>
<sequence>MSVQEQIVGIGVVLEPSATGNLQVTKLVPGGPAQMQGGMAVGDVLIAVDGSDVRGMSLDKVAPLIRGSVGTQVSLTILRPGSSESVSVTLTRQPTAKLVGLSSGRERMPKDDGAAHGGSFEETIPKQTLDKLRQLRLTMEQERIAVAKEREQSARMQATLEDQVEKLESRCKQLLQALEDLSEGKTTHIDCGHRYLVPWCSKCNA</sequence>
<dbReference type="InterPro" id="IPR036034">
    <property type="entry name" value="PDZ_sf"/>
</dbReference>
<dbReference type="OrthoDB" id="165498at2759"/>
<dbReference type="InterPro" id="IPR001478">
    <property type="entry name" value="PDZ"/>
</dbReference>
<keyword evidence="5" id="KW-1185">Reference proteome</keyword>
<organism evidence="3">
    <name type="scientific">Guillardia theta (strain CCMP2712)</name>
    <name type="common">Cryptophyte</name>
    <dbReference type="NCBI Taxonomy" id="905079"/>
    <lineage>
        <taxon>Eukaryota</taxon>
        <taxon>Cryptophyceae</taxon>
        <taxon>Pyrenomonadales</taxon>
        <taxon>Geminigeraceae</taxon>
        <taxon>Guillardia</taxon>
    </lineage>
</organism>
<dbReference type="EMBL" id="JH992984">
    <property type="protein sequence ID" value="EKX48694.1"/>
    <property type="molecule type" value="Genomic_DNA"/>
</dbReference>
<dbReference type="AlphaFoldDB" id="L1JKN4"/>
<dbReference type="GO" id="GO:0004175">
    <property type="term" value="F:endopeptidase activity"/>
    <property type="evidence" value="ECO:0007669"/>
    <property type="project" value="TreeGrafter"/>
</dbReference>
<reference evidence="3 5" key="1">
    <citation type="journal article" date="2012" name="Nature">
        <title>Algal genomes reveal evolutionary mosaicism and the fate of nucleomorphs.</title>
        <authorList>
            <consortium name="DOE Joint Genome Institute"/>
            <person name="Curtis B.A."/>
            <person name="Tanifuji G."/>
            <person name="Burki F."/>
            <person name="Gruber A."/>
            <person name="Irimia M."/>
            <person name="Maruyama S."/>
            <person name="Arias M.C."/>
            <person name="Ball S.G."/>
            <person name="Gile G.H."/>
            <person name="Hirakawa Y."/>
            <person name="Hopkins J.F."/>
            <person name="Kuo A."/>
            <person name="Rensing S.A."/>
            <person name="Schmutz J."/>
            <person name="Symeonidi A."/>
            <person name="Elias M."/>
            <person name="Eveleigh R.J."/>
            <person name="Herman E.K."/>
            <person name="Klute M.J."/>
            <person name="Nakayama T."/>
            <person name="Obornik M."/>
            <person name="Reyes-Prieto A."/>
            <person name="Armbrust E.V."/>
            <person name="Aves S.J."/>
            <person name="Beiko R.G."/>
            <person name="Coutinho P."/>
            <person name="Dacks J.B."/>
            <person name="Durnford D.G."/>
            <person name="Fast N.M."/>
            <person name="Green B.R."/>
            <person name="Grisdale C.J."/>
            <person name="Hempel F."/>
            <person name="Henrissat B."/>
            <person name="Hoppner M.P."/>
            <person name="Ishida K."/>
            <person name="Kim E."/>
            <person name="Koreny L."/>
            <person name="Kroth P.G."/>
            <person name="Liu Y."/>
            <person name="Malik S.B."/>
            <person name="Maier U.G."/>
            <person name="McRose D."/>
            <person name="Mock T."/>
            <person name="Neilson J.A."/>
            <person name="Onodera N.T."/>
            <person name="Poole A.M."/>
            <person name="Pritham E.J."/>
            <person name="Richards T.A."/>
            <person name="Rocap G."/>
            <person name="Roy S.W."/>
            <person name="Sarai C."/>
            <person name="Schaack S."/>
            <person name="Shirato S."/>
            <person name="Slamovits C.H."/>
            <person name="Spencer D.F."/>
            <person name="Suzuki S."/>
            <person name="Worden A.Z."/>
            <person name="Zauner S."/>
            <person name="Barry K."/>
            <person name="Bell C."/>
            <person name="Bharti A.K."/>
            <person name="Crow J.A."/>
            <person name="Grimwood J."/>
            <person name="Kramer R."/>
            <person name="Lindquist E."/>
            <person name="Lucas S."/>
            <person name="Salamov A."/>
            <person name="McFadden G.I."/>
            <person name="Lane C.E."/>
            <person name="Keeling P.J."/>
            <person name="Gray M.W."/>
            <person name="Grigoriev I.V."/>
            <person name="Archibald J.M."/>
        </authorList>
    </citation>
    <scope>NUCLEOTIDE SEQUENCE</scope>
    <source>
        <strain evidence="3 5">CCMP2712</strain>
    </source>
</reference>
<proteinExistence type="predicted"/>
<feature type="domain" description="PDZ" evidence="2">
    <location>
        <begin position="1"/>
        <end position="68"/>
    </location>
</feature>
<reference evidence="4" key="3">
    <citation type="submission" date="2015-06" db="UniProtKB">
        <authorList>
            <consortium name="EnsemblProtists"/>
        </authorList>
    </citation>
    <scope>IDENTIFICATION</scope>
</reference>
<dbReference type="PaxDb" id="55529-EKX48694"/>
<dbReference type="InterPro" id="IPR041489">
    <property type="entry name" value="PDZ_6"/>
</dbReference>
<dbReference type="SMART" id="SM00228">
    <property type="entry name" value="PDZ"/>
    <property type="match status" value="1"/>
</dbReference>
<dbReference type="GeneID" id="17305436"/>
<evidence type="ECO:0000313" key="4">
    <source>
        <dbReference type="EnsemblProtists" id="EKX48694"/>
    </source>
</evidence>
<evidence type="ECO:0000259" key="2">
    <source>
        <dbReference type="PROSITE" id="PS50106"/>
    </source>
</evidence>
<name>L1JKN4_GUITC</name>
<evidence type="ECO:0000313" key="3">
    <source>
        <dbReference type="EMBL" id="EKX48694.1"/>
    </source>
</evidence>
<dbReference type="Gene3D" id="2.30.42.10">
    <property type="match status" value="1"/>
</dbReference>
<reference evidence="5" key="2">
    <citation type="submission" date="2012-11" db="EMBL/GenBank/DDBJ databases">
        <authorList>
            <person name="Kuo A."/>
            <person name="Curtis B.A."/>
            <person name="Tanifuji G."/>
            <person name="Burki F."/>
            <person name="Gruber A."/>
            <person name="Irimia M."/>
            <person name="Maruyama S."/>
            <person name="Arias M.C."/>
            <person name="Ball S.G."/>
            <person name="Gile G.H."/>
            <person name="Hirakawa Y."/>
            <person name="Hopkins J.F."/>
            <person name="Rensing S.A."/>
            <person name="Schmutz J."/>
            <person name="Symeonidi A."/>
            <person name="Elias M."/>
            <person name="Eveleigh R.J."/>
            <person name="Herman E.K."/>
            <person name="Klute M.J."/>
            <person name="Nakayama T."/>
            <person name="Obornik M."/>
            <person name="Reyes-Prieto A."/>
            <person name="Armbrust E.V."/>
            <person name="Aves S.J."/>
            <person name="Beiko R.G."/>
            <person name="Coutinho P."/>
            <person name="Dacks J.B."/>
            <person name="Durnford D.G."/>
            <person name="Fast N.M."/>
            <person name="Green B.R."/>
            <person name="Grisdale C."/>
            <person name="Hempe F."/>
            <person name="Henrissat B."/>
            <person name="Hoppner M.P."/>
            <person name="Ishida K.-I."/>
            <person name="Kim E."/>
            <person name="Koreny L."/>
            <person name="Kroth P.G."/>
            <person name="Liu Y."/>
            <person name="Malik S.-B."/>
            <person name="Maier U.G."/>
            <person name="McRose D."/>
            <person name="Mock T."/>
            <person name="Neilson J.A."/>
            <person name="Onodera N.T."/>
            <person name="Poole A.M."/>
            <person name="Pritham E.J."/>
            <person name="Richards T.A."/>
            <person name="Rocap G."/>
            <person name="Roy S.W."/>
            <person name="Sarai C."/>
            <person name="Schaack S."/>
            <person name="Shirato S."/>
            <person name="Slamovits C.H."/>
            <person name="Spencer D.F."/>
            <person name="Suzuki S."/>
            <person name="Worden A.Z."/>
            <person name="Zauner S."/>
            <person name="Barry K."/>
            <person name="Bell C."/>
            <person name="Bharti A.K."/>
            <person name="Crow J.A."/>
            <person name="Grimwood J."/>
            <person name="Kramer R."/>
            <person name="Lindquist E."/>
            <person name="Lucas S."/>
            <person name="Salamov A."/>
            <person name="McFadden G.I."/>
            <person name="Lane C.E."/>
            <person name="Keeling P.J."/>
            <person name="Gray M.W."/>
            <person name="Grigoriev I.V."/>
            <person name="Archibald J.M."/>
        </authorList>
    </citation>
    <scope>NUCLEOTIDE SEQUENCE</scope>
    <source>
        <strain evidence="5">CCMP2712</strain>
    </source>
</reference>
<feature type="coiled-coil region" evidence="1">
    <location>
        <begin position="132"/>
        <end position="184"/>
    </location>
</feature>
<dbReference type="RefSeq" id="XP_005835674.1">
    <property type="nucleotide sequence ID" value="XM_005835617.1"/>
</dbReference>
<dbReference type="PANTHER" id="PTHR32060:SF22">
    <property type="entry name" value="CARBOXYL-TERMINAL-PROCESSING PEPTIDASE 3, CHLOROPLASTIC"/>
    <property type="match status" value="1"/>
</dbReference>
<evidence type="ECO:0000313" key="5">
    <source>
        <dbReference type="Proteomes" id="UP000011087"/>
    </source>
</evidence>
<dbReference type="PROSITE" id="PS50106">
    <property type="entry name" value="PDZ"/>
    <property type="match status" value="1"/>
</dbReference>